<dbReference type="AlphaFoldDB" id="A0AAE1NX46"/>
<comment type="caution">
    <text evidence="2">The sequence shown here is derived from an EMBL/GenBank/DDBJ whole genome shotgun (WGS) entry which is preliminary data.</text>
</comment>
<evidence type="ECO:0000313" key="3">
    <source>
        <dbReference type="Proteomes" id="UP001292094"/>
    </source>
</evidence>
<feature type="compositionally biased region" description="Low complexity" evidence="1">
    <location>
        <begin position="116"/>
        <end position="128"/>
    </location>
</feature>
<gene>
    <name evidence="2" type="ORF">Pmani_030240</name>
</gene>
<feature type="compositionally biased region" description="Polar residues" evidence="1">
    <location>
        <begin position="216"/>
        <end position="226"/>
    </location>
</feature>
<evidence type="ECO:0000313" key="2">
    <source>
        <dbReference type="EMBL" id="KAK4297338.1"/>
    </source>
</evidence>
<evidence type="ECO:0000256" key="1">
    <source>
        <dbReference type="SAM" id="MobiDB-lite"/>
    </source>
</evidence>
<accession>A0AAE1NX46</accession>
<name>A0AAE1NX46_9EUCA</name>
<organism evidence="2 3">
    <name type="scientific">Petrolisthes manimaculis</name>
    <dbReference type="NCBI Taxonomy" id="1843537"/>
    <lineage>
        <taxon>Eukaryota</taxon>
        <taxon>Metazoa</taxon>
        <taxon>Ecdysozoa</taxon>
        <taxon>Arthropoda</taxon>
        <taxon>Crustacea</taxon>
        <taxon>Multicrustacea</taxon>
        <taxon>Malacostraca</taxon>
        <taxon>Eumalacostraca</taxon>
        <taxon>Eucarida</taxon>
        <taxon>Decapoda</taxon>
        <taxon>Pleocyemata</taxon>
        <taxon>Anomura</taxon>
        <taxon>Galatheoidea</taxon>
        <taxon>Porcellanidae</taxon>
        <taxon>Petrolisthes</taxon>
    </lineage>
</organism>
<protein>
    <submittedName>
        <fullName evidence="2">Uncharacterized protein</fullName>
    </submittedName>
</protein>
<sequence length="270" mass="29929">MASLDSNHPNKNKAREKVGKLLPGYTKADERNLPKIDLFMICHYFRDLRHPAMKHIKMQRSAGEDYGNDAVGYVQLRRTGGADTIPKVKWELYHLMDALLHHCRAHRKGGNSFELTSTPETSTTPSPDTSDHLDTPSPSSSNELEAPGTVQQSNNEDYKEICIMSTKDLAPSPRDSTVVRESGTEDSGDLTLSEDAHPGDLDSISRGPKEIIRGTDSPTTSTQSEPIGSGEQKPNPVSNAEERDIETESQPFTLRRSTRIGKAPDRLMYK</sequence>
<keyword evidence="3" id="KW-1185">Reference proteome</keyword>
<feature type="region of interest" description="Disordered" evidence="1">
    <location>
        <begin position="110"/>
        <end position="270"/>
    </location>
</feature>
<proteinExistence type="predicted"/>
<dbReference type="EMBL" id="JAWZYT010003656">
    <property type="protein sequence ID" value="KAK4297338.1"/>
    <property type="molecule type" value="Genomic_DNA"/>
</dbReference>
<reference evidence="2" key="1">
    <citation type="submission" date="2023-11" db="EMBL/GenBank/DDBJ databases">
        <title>Genome assemblies of two species of porcelain crab, Petrolisthes cinctipes and Petrolisthes manimaculis (Anomura: Porcellanidae).</title>
        <authorList>
            <person name="Angst P."/>
        </authorList>
    </citation>
    <scope>NUCLEOTIDE SEQUENCE</scope>
    <source>
        <strain evidence="2">PB745_02</strain>
        <tissue evidence="2">Gill</tissue>
    </source>
</reference>
<dbReference type="Proteomes" id="UP001292094">
    <property type="component" value="Unassembled WGS sequence"/>
</dbReference>